<gene>
    <name evidence="1" type="primary">ORF216934</name>
</gene>
<dbReference type="EMBL" id="HACG01050930">
    <property type="protein sequence ID" value="CEK97795.1"/>
    <property type="molecule type" value="Transcribed_RNA"/>
</dbReference>
<evidence type="ECO:0000313" key="1">
    <source>
        <dbReference type="EMBL" id="CEK97795.1"/>
    </source>
</evidence>
<dbReference type="AlphaFoldDB" id="A0A0B7C028"/>
<protein>
    <submittedName>
        <fullName evidence="1">Uncharacterized protein</fullName>
    </submittedName>
</protein>
<name>A0A0B7C028_9EUPU</name>
<organism evidence="1">
    <name type="scientific">Arion vulgaris</name>
    <dbReference type="NCBI Taxonomy" id="1028688"/>
    <lineage>
        <taxon>Eukaryota</taxon>
        <taxon>Metazoa</taxon>
        <taxon>Spiralia</taxon>
        <taxon>Lophotrochozoa</taxon>
        <taxon>Mollusca</taxon>
        <taxon>Gastropoda</taxon>
        <taxon>Heterobranchia</taxon>
        <taxon>Euthyneura</taxon>
        <taxon>Panpulmonata</taxon>
        <taxon>Eupulmonata</taxon>
        <taxon>Stylommatophora</taxon>
        <taxon>Helicina</taxon>
        <taxon>Arionoidea</taxon>
        <taxon>Arionidae</taxon>
        <taxon>Arion</taxon>
    </lineage>
</organism>
<reference evidence="1" key="1">
    <citation type="submission" date="2014-12" db="EMBL/GenBank/DDBJ databases">
        <title>Insight into the proteome of Arion vulgaris.</title>
        <authorList>
            <person name="Aradska J."/>
            <person name="Bulat T."/>
            <person name="Smidak R."/>
            <person name="Sarate P."/>
            <person name="Gangsoo J."/>
            <person name="Sialana F."/>
            <person name="Bilban M."/>
            <person name="Lubec G."/>
        </authorList>
    </citation>
    <scope>NUCLEOTIDE SEQUENCE</scope>
    <source>
        <tissue evidence="1">Skin</tissue>
    </source>
</reference>
<proteinExistence type="predicted"/>
<accession>A0A0B7C028</accession>
<feature type="non-terminal residue" evidence="1">
    <location>
        <position position="64"/>
    </location>
</feature>
<sequence length="64" mass="7266">MSVTDMVIIIFNKYSVSDMCIEKHRQHLTTGDCVNVTNKKTTKEGWCAELARLSCETTKPGWCI</sequence>